<dbReference type="OrthoDB" id="5304354at2759"/>
<accession>A0A6A7BED3</accession>
<gene>
    <name evidence="3" type="ORF">T440DRAFT_466326</name>
</gene>
<protein>
    <recommendedName>
        <fullName evidence="2">F-box domain-containing protein</fullName>
    </recommendedName>
</protein>
<evidence type="ECO:0000313" key="3">
    <source>
        <dbReference type="EMBL" id="KAF2852739.1"/>
    </source>
</evidence>
<dbReference type="PROSITE" id="PS50181">
    <property type="entry name" value="FBOX"/>
    <property type="match status" value="1"/>
</dbReference>
<evidence type="ECO:0000259" key="2">
    <source>
        <dbReference type="PROSITE" id="PS50181"/>
    </source>
</evidence>
<sequence length="476" mass="52996">MALLDLPPDVKIGIAEHLDPDNCLALALTCSELHSCIQDVLSVHTRLLAENSIIDATGADPVLWTVLTDILEEPRKGWYVRELNLPSSCQEQRQDPLSDAELDLFMSATQALAPIYPRPPEPRRDDHSYHLSDSSDSDPVSHVGNALVNGDVNVAIVLLVHHLPNLQTIRITDYHLGLFADFLEHWAVARTSPPSTLKLPFRRLKSASIAHWDTEGSCNFKWATNFMHAPVIDTIAAQSMGGGHVMLPCWSVAFLRNKIGHNLKELYFTCSQLDLQKLDVVLEGIAALERFTYDSGGAIVDDQPFRPKRILAALVMHAGHSLQKLVLTDFTDDNIPSNRVFRSEADRDLDSVPIRDFRNLKILRCNYEWLLPTEGMTDVESSDSGLDCDDAAAAAMPIFDVRDVLPKSLEKLHLHGQFDDDEWTQTRETLGVSNVSTPNLSLGSMRVTRLRPRDVIGAATKLARTEVHRLIRGHGP</sequence>
<dbReference type="InterPro" id="IPR001810">
    <property type="entry name" value="F-box_dom"/>
</dbReference>
<feature type="domain" description="F-box" evidence="2">
    <location>
        <begin position="1"/>
        <end position="47"/>
    </location>
</feature>
<proteinExistence type="predicted"/>
<dbReference type="EMBL" id="MU006297">
    <property type="protein sequence ID" value="KAF2852739.1"/>
    <property type="molecule type" value="Genomic_DNA"/>
</dbReference>
<dbReference type="Pfam" id="PF00646">
    <property type="entry name" value="F-box"/>
    <property type="match status" value="1"/>
</dbReference>
<dbReference type="AlphaFoldDB" id="A0A6A7BED3"/>
<feature type="compositionally biased region" description="Basic and acidic residues" evidence="1">
    <location>
        <begin position="120"/>
        <end position="130"/>
    </location>
</feature>
<name>A0A6A7BED3_9PLEO</name>
<evidence type="ECO:0000256" key="1">
    <source>
        <dbReference type="SAM" id="MobiDB-lite"/>
    </source>
</evidence>
<feature type="region of interest" description="Disordered" evidence="1">
    <location>
        <begin position="116"/>
        <end position="140"/>
    </location>
</feature>
<reference evidence="3" key="1">
    <citation type="submission" date="2020-01" db="EMBL/GenBank/DDBJ databases">
        <authorList>
            <consortium name="DOE Joint Genome Institute"/>
            <person name="Haridas S."/>
            <person name="Albert R."/>
            <person name="Binder M."/>
            <person name="Bloem J."/>
            <person name="Labutti K."/>
            <person name="Salamov A."/>
            <person name="Andreopoulos B."/>
            <person name="Baker S.E."/>
            <person name="Barry K."/>
            <person name="Bills G."/>
            <person name="Bluhm B.H."/>
            <person name="Cannon C."/>
            <person name="Castanera R."/>
            <person name="Culley D.E."/>
            <person name="Daum C."/>
            <person name="Ezra D."/>
            <person name="Gonzalez J.B."/>
            <person name="Henrissat B."/>
            <person name="Kuo A."/>
            <person name="Liang C."/>
            <person name="Lipzen A."/>
            <person name="Lutzoni F."/>
            <person name="Magnuson J."/>
            <person name="Mondo S."/>
            <person name="Nolan M."/>
            <person name="Ohm R."/>
            <person name="Pangilinan J."/>
            <person name="Park H.-J."/>
            <person name="Ramirez L."/>
            <person name="Alfaro M."/>
            <person name="Sun H."/>
            <person name="Tritt A."/>
            <person name="Yoshinaga Y."/>
            <person name="Zwiers L.-H."/>
            <person name="Turgeon B.G."/>
            <person name="Goodwin S.B."/>
            <person name="Spatafora J.W."/>
            <person name="Crous P.W."/>
            <person name="Grigoriev I.V."/>
        </authorList>
    </citation>
    <scope>NUCLEOTIDE SEQUENCE</scope>
    <source>
        <strain evidence="3">IPT5</strain>
    </source>
</reference>
<dbReference type="Proteomes" id="UP000799423">
    <property type="component" value="Unassembled WGS sequence"/>
</dbReference>
<evidence type="ECO:0000313" key="4">
    <source>
        <dbReference type="Proteomes" id="UP000799423"/>
    </source>
</evidence>
<keyword evidence="4" id="KW-1185">Reference proteome</keyword>
<organism evidence="3 4">
    <name type="scientific">Plenodomus tracheiphilus IPT5</name>
    <dbReference type="NCBI Taxonomy" id="1408161"/>
    <lineage>
        <taxon>Eukaryota</taxon>
        <taxon>Fungi</taxon>
        <taxon>Dikarya</taxon>
        <taxon>Ascomycota</taxon>
        <taxon>Pezizomycotina</taxon>
        <taxon>Dothideomycetes</taxon>
        <taxon>Pleosporomycetidae</taxon>
        <taxon>Pleosporales</taxon>
        <taxon>Pleosporineae</taxon>
        <taxon>Leptosphaeriaceae</taxon>
        <taxon>Plenodomus</taxon>
    </lineage>
</organism>